<evidence type="ECO:0000313" key="3">
    <source>
        <dbReference type="EMBL" id="GAX28820.1"/>
    </source>
</evidence>
<keyword evidence="4" id="KW-1185">Reference proteome</keyword>
<dbReference type="PANTHER" id="PTHR33418">
    <property type="entry name" value="HELICASE-ASSOCIATED"/>
    <property type="match status" value="1"/>
</dbReference>
<reference evidence="3 4" key="1">
    <citation type="journal article" date="2015" name="Plant Cell">
        <title>Oil accumulation by the oleaginous diatom Fistulifera solaris as revealed by the genome and transcriptome.</title>
        <authorList>
            <person name="Tanaka T."/>
            <person name="Maeda Y."/>
            <person name="Veluchamy A."/>
            <person name="Tanaka M."/>
            <person name="Abida H."/>
            <person name="Marechal E."/>
            <person name="Bowler C."/>
            <person name="Muto M."/>
            <person name="Sunaga Y."/>
            <person name="Tanaka M."/>
            <person name="Yoshino T."/>
            <person name="Taniguchi T."/>
            <person name="Fukuda Y."/>
            <person name="Nemoto M."/>
            <person name="Matsumoto M."/>
            <person name="Wong P.S."/>
            <person name="Aburatani S."/>
            <person name="Fujibuchi W."/>
        </authorList>
    </citation>
    <scope>NUCLEOTIDE SEQUENCE [LARGE SCALE GENOMIC DNA]</scope>
    <source>
        <strain evidence="3 4">JPCC DA0580</strain>
    </source>
</reference>
<feature type="domain" description="Helicase-associated" evidence="2">
    <location>
        <begin position="197"/>
        <end position="263"/>
    </location>
</feature>
<accession>A0A1Z5KR74</accession>
<name>A0A1Z5KR74_FISSO</name>
<dbReference type="InParanoid" id="A0A1Z5KR74"/>
<dbReference type="Proteomes" id="UP000198406">
    <property type="component" value="Unassembled WGS sequence"/>
</dbReference>
<proteinExistence type="predicted"/>
<comment type="caution">
    <text evidence="3">The sequence shown here is derived from an EMBL/GenBank/DDBJ whole genome shotgun (WGS) entry which is preliminary data.</text>
</comment>
<dbReference type="AlphaFoldDB" id="A0A1Z5KR74"/>
<evidence type="ECO:0000313" key="4">
    <source>
        <dbReference type="Proteomes" id="UP000198406"/>
    </source>
</evidence>
<gene>
    <name evidence="3" type="ORF">FisN_35Lh013</name>
</gene>
<evidence type="ECO:0000256" key="1">
    <source>
        <dbReference type="SAM" id="MobiDB-lite"/>
    </source>
</evidence>
<evidence type="ECO:0000259" key="2">
    <source>
        <dbReference type="Pfam" id="PF03457"/>
    </source>
</evidence>
<organism evidence="3 4">
    <name type="scientific">Fistulifera solaris</name>
    <name type="common">Oleaginous diatom</name>
    <dbReference type="NCBI Taxonomy" id="1519565"/>
    <lineage>
        <taxon>Eukaryota</taxon>
        <taxon>Sar</taxon>
        <taxon>Stramenopiles</taxon>
        <taxon>Ochrophyta</taxon>
        <taxon>Bacillariophyta</taxon>
        <taxon>Bacillariophyceae</taxon>
        <taxon>Bacillariophycidae</taxon>
        <taxon>Naviculales</taxon>
        <taxon>Naviculaceae</taxon>
        <taxon>Fistulifera</taxon>
    </lineage>
</organism>
<dbReference type="InterPro" id="IPR005114">
    <property type="entry name" value="Helicase_assoc"/>
</dbReference>
<sequence>MNQNMMYSTHSHNINYIGMNMESSKNHNEKRFYGAQPESLFSMAMYDLDAMPVDAMEPLPAHQPSSASAAFHPVDEYKDMSLRELLDLTDDFLFDSQANAADVLAPTPLNIPDCQTVAQITSIYSERPTMISPPLTPISMNLATVTPDVMKSAESKKRQRQVEEEEEEDDDDDNINNDDFDEDGLNKEGRFRSYQAGQWSDRFDDLVEYRKRTGNCLVPHTFKENLPLARWVKRQRYQYKLMMEKKASTMTEERVKALEDIGFVWDSQGAAWGERLNELKEFRNNVGHSNVPSNFTSNPQLATWVKCQRRQYKLYMEGKPSNMTQARIQELEDIGFEWLLRSYKKTRTC</sequence>
<protein>
    <recommendedName>
        <fullName evidence="2">Helicase-associated domain-containing protein</fullName>
    </recommendedName>
</protein>
<dbReference type="Pfam" id="PF03457">
    <property type="entry name" value="HA"/>
    <property type="match status" value="2"/>
</dbReference>
<dbReference type="EMBL" id="BDSP01000281">
    <property type="protein sequence ID" value="GAX28820.1"/>
    <property type="molecule type" value="Genomic_DNA"/>
</dbReference>
<feature type="compositionally biased region" description="Basic and acidic residues" evidence="1">
    <location>
        <begin position="151"/>
        <end position="162"/>
    </location>
</feature>
<dbReference type="Gene3D" id="6.10.140.530">
    <property type="match status" value="2"/>
</dbReference>
<feature type="compositionally biased region" description="Acidic residues" evidence="1">
    <location>
        <begin position="163"/>
        <end position="183"/>
    </location>
</feature>
<dbReference type="OrthoDB" id="498381at2759"/>
<feature type="region of interest" description="Disordered" evidence="1">
    <location>
        <begin position="149"/>
        <end position="187"/>
    </location>
</feature>
<dbReference type="PANTHER" id="PTHR33418:SF1">
    <property type="entry name" value="HELICASE-ASSOCIATED DOMAIN-CONTAINING PROTEIN"/>
    <property type="match status" value="1"/>
</dbReference>
<feature type="domain" description="Helicase-associated" evidence="2">
    <location>
        <begin position="270"/>
        <end position="336"/>
    </location>
</feature>